<evidence type="ECO:0000313" key="1">
    <source>
        <dbReference type="EMBL" id="AIJ10162.1"/>
    </source>
</evidence>
<dbReference type="EMBL" id="CP006664">
    <property type="protein sequence ID" value="AIJ10162.1"/>
    <property type="molecule type" value="Genomic_DNA"/>
</dbReference>
<name>A0A076LTZ0_9GAMM</name>
<dbReference type="AlphaFoldDB" id="A0A076LTZ0"/>
<accession>A0A076LTZ0</accession>
<organism evidence="1 2">
    <name type="scientific">Edwardsiella anguillarum ET080813</name>
    <dbReference type="NCBI Taxonomy" id="667120"/>
    <lineage>
        <taxon>Bacteria</taxon>
        <taxon>Pseudomonadati</taxon>
        <taxon>Pseudomonadota</taxon>
        <taxon>Gammaproteobacteria</taxon>
        <taxon>Enterobacterales</taxon>
        <taxon>Hafniaceae</taxon>
        <taxon>Edwardsiella</taxon>
    </lineage>
</organism>
<protein>
    <submittedName>
        <fullName evidence="1">Uncharacterized protein</fullName>
    </submittedName>
</protein>
<dbReference type="KEGG" id="ete:ETEE_3750"/>
<proteinExistence type="predicted"/>
<evidence type="ECO:0000313" key="2">
    <source>
        <dbReference type="Proteomes" id="UP000028681"/>
    </source>
</evidence>
<gene>
    <name evidence="1" type="ORF">ETEE_3750</name>
</gene>
<sequence>MQNYEMLMATMPFCATAAAGILSGSVTGAWQAEETPL</sequence>
<dbReference type="Proteomes" id="UP000028681">
    <property type="component" value="Chromosome"/>
</dbReference>
<dbReference type="HOGENOM" id="CLU_3343095_0_0_6"/>
<reference evidence="1 2" key="1">
    <citation type="journal article" date="2012" name="PLoS ONE">
        <title>Edwardsiella comparative phylogenomics reveal the new intra/inter-species taxonomic relationships, virulence evolution and niche adaptation mechanisms.</title>
        <authorList>
            <person name="Yang M."/>
            <person name="Lv Y."/>
            <person name="Xiao J."/>
            <person name="Wu H."/>
            <person name="Zheng H."/>
            <person name="Liu Q."/>
            <person name="Zhang Y."/>
            <person name="Wang Q."/>
        </authorList>
    </citation>
    <scope>NUCLEOTIDE SEQUENCE [LARGE SCALE GENOMIC DNA]</scope>
    <source>
        <strain evidence="2">080813</strain>
    </source>
</reference>